<evidence type="ECO:0000256" key="6">
    <source>
        <dbReference type="ARBA" id="ARBA00022729"/>
    </source>
</evidence>
<dbReference type="GO" id="GO:0005179">
    <property type="term" value="F:hormone activity"/>
    <property type="evidence" value="ECO:0007669"/>
    <property type="project" value="UniProtKB-KW"/>
</dbReference>
<evidence type="ECO:0000256" key="12">
    <source>
        <dbReference type="ARBA" id="ARBA00075321"/>
    </source>
</evidence>
<dbReference type="Gene3D" id="2.10.90.10">
    <property type="entry name" value="Cystine-knot cytokines"/>
    <property type="match status" value="1"/>
</dbReference>
<evidence type="ECO:0000256" key="14">
    <source>
        <dbReference type="PROSITE-ProRule" id="PRU00039"/>
    </source>
</evidence>
<dbReference type="GO" id="GO:0003677">
    <property type="term" value="F:DNA binding"/>
    <property type="evidence" value="ECO:0007669"/>
    <property type="project" value="InterPro"/>
</dbReference>
<comment type="caution">
    <text evidence="14">Lacks conserved residue(s) required for the propagation of feature annotation.</text>
</comment>
<dbReference type="GO" id="GO:0005637">
    <property type="term" value="C:nuclear inner membrane"/>
    <property type="evidence" value="ECO:0007669"/>
    <property type="project" value="TreeGrafter"/>
</dbReference>
<dbReference type="PROSITE" id="PS50277">
    <property type="entry name" value="GLYCO_HORMONE_ALPHA_3"/>
    <property type="match status" value="1"/>
</dbReference>
<reference evidence="18" key="1">
    <citation type="journal article" date="2019" name="IScience">
        <title>Narwhal Genome Reveals Long-Term Low Genetic Diversity despite Current Large Abundance Size.</title>
        <authorList>
            <person name="Westbury M.V."/>
            <person name="Petersen B."/>
            <person name="Garde E."/>
            <person name="Heide-Jorgensen M.P."/>
            <person name="Lorenzen E.D."/>
        </authorList>
    </citation>
    <scope>NUCLEOTIDE SEQUENCE [LARGE SCALE GENOMIC DNA]</scope>
</reference>
<dbReference type="InterPro" id="IPR006207">
    <property type="entry name" value="Cys_knot_C"/>
</dbReference>
<dbReference type="InterPro" id="IPR029034">
    <property type="entry name" value="Cystine-knot_cytokine"/>
</dbReference>
<name>A0A4U1EIW1_MONMO</name>
<dbReference type="PROSITE" id="PS01225">
    <property type="entry name" value="CTCK_2"/>
    <property type="match status" value="1"/>
</dbReference>
<dbReference type="GO" id="GO:0070197">
    <property type="term" value="P:meiotic attachment of telomere to nuclear envelope"/>
    <property type="evidence" value="ECO:0007669"/>
    <property type="project" value="TreeGrafter"/>
</dbReference>
<dbReference type="PANTHER" id="PTHR35824:SF1">
    <property type="entry name" value="MEMBRANE-ANCHORED JUNCTION PROTEIN"/>
    <property type="match status" value="1"/>
</dbReference>
<keyword evidence="8" id="KW-0325">Glycoprotein</keyword>
<evidence type="ECO:0000256" key="4">
    <source>
        <dbReference type="ARBA" id="ARBA00022525"/>
    </source>
</evidence>
<comment type="function">
    <text evidence="1">Shared alpha chain of the active heterodimeric glycoprotein hormones thyrotropin/thyroid stimulating hormone/TSH, lutropin/luteinizing hormone/LH and follitropin/follicle stimulating hormone/FSH. These hormones bind specific receptors on target cells that in turn activate downstream signaling pathways.</text>
</comment>
<evidence type="ECO:0000256" key="8">
    <source>
        <dbReference type="ARBA" id="ARBA00023180"/>
    </source>
</evidence>
<keyword evidence="5" id="KW-0372">Hormone</keyword>
<proteinExistence type="inferred from homology"/>
<evidence type="ECO:0000256" key="15">
    <source>
        <dbReference type="SAM" id="MobiDB-lite"/>
    </source>
</evidence>
<keyword evidence="7" id="KW-1015">Disulfide bond</keyword>
<comment type="similarity">
    <text evidence="3">Belongs to the glycoprotein hormones subunit alpha family.</text>
</comment>
<keyword evidence="4" id="KW-0964">Secreted</keyword>
<dbReference type="GO" id="GO:0007129">
    <property type="term" value="P:homologous chromosome pairing at meiosis"/>
    <property type="evidence" value="ECO:0007669"/>
    <property type="project" value="TreeGrafter"/>
</dbReference>
<evidence type="ECO:0000256" key="7">
    <source>
        <dbReference type="ARBA" id="ARBA00023157"/>
    </source>
</evidence>
<evidence type="ECO:0000259" key="16">
    <source>
        <dbReference type="PROSITE" id="PS01225"/>
    </source>
</evidence>
<dbReference type="EMBL" id="RWIC01001331">
    <property type="protein sequence ID" value="TKC36259.1"/>
    <property type="molecule type" value="Genomic_DNA"/>
</dbReference>
<organism evidence="17 18">
    <name type="scientific">Monodon monoceros</name>
    <name type="common">Narwhal</name>
    <name type="synonym">Ceratodon monodon</name>
    <dbReference type="NCBI Taxonomy" id="40151"/>
    <lineage>
        <taxon>Eukaryota</taxon>
        <taxon>Metazoa</taxon>
        <taxon>Chordata</taxon>
        <taxon>Craniata</taxon>
        <taxon>Vertebrata</taxon>
        <taxon>Euteleostomi</taxon>
        <taxon>Mammalia</taxon>
        <taxon>Eutheria</taxon>
        <taxon>Laurasiatheria</taxon>
        <taxon>Artiodactyla</taxon>
        <taxon>Whippomorpha</taxon>
        <taxon>Cetacea</taxon>
        <taxon>Odontoceti</taxon>
        <taxon>Monodontidae</taxon>
        <taxon>Monodon</taxon>
    </lineage>
</organism>
<evidence type="ECO:0000256" key="1">
    <source>
        <dbReference type="ARBA" id="ARBA00002093"/>
    </source>
</evidence>
<feature type="non-terminal residue" evidence="17">
    <location>
        <position position="1"/>
    </location>
</feature>
<feature type="compositionally biased region" description="Basic and acidic residues" evidence="15">
    <location>
        <begin position="280"/>
        <end position="289"/>
    </location>
</feature>
<sequence length="483" mass="54070">RAVGAKRPTGGQAREPQNGAELLCSSGWVAWGPRPPRVLASRDPWTLSERRARADRGQASERYCLEAMSLKPFTYPFPETRFLHAGSNVYKFKIRYGNNIRGEEVENKEVIVQELEDSIRVVLGNLDNLQPFATEHFIVFPCILSLLAHFPDKSKWERVSHLKFKQGEIVLVPYPFVFTLYVEMKWFHENLSTGKPINSSPLGLVLAERKAAGAMMRKRKHAEVPSSPARPGLDRPKKGTCSQGLSKKKAPMETRRKRERKTQQEWQETPALDITDVQDQDSKWGDGRAGKVIPPLQQNDPPPPEGRTELGTSGFFGFLRMMANKNPESQHRLETSGRPEEPLNKPLSSWALEVMPMASPQTLLLCLLVLVVTGGQGQQAAIPGCYLHSFNVTVRSDRQGTCQGSHVAQACVGHCESSAFPSRYSVLVASGYRHNITSVSQCCTVSSLRKVKVQLHCGGDRREELEIFTARACQCDMCRLSRY</sequence>
<comment type="function">
    <text evidence="9">Functions as a heterodimeric glycoprotein hormone with GPHB5 able to bind and activate the thyroid-stimulating hormone receptor (TSHR), leading to increased cAMP production. Plays a central role in controlling thyroid cell metabolism.</text>
</comment>
<dbReference type="PANTHER" id="PTHR35824">
    <property type="entry name" value="MEMBRANE-ANCHORED JUNCTION PROTEIN MAJIN"/>
    <property type="match status" value="1"/>
</dbReference>
<dbReference type="InterPro" id="IPR000476">
    <property type="entry name" value="Glyco_hormone"/>
</dbReference>
<dbReference type="GO" id="GO:0005576">
    <property type="term" value="C:extracellular region"/>
    <property type="evidence" value="ECO:0007669"/>
    <property type="project" value="UniProtKB-SubCell"/>
</dbReference>
<protein>
    <recommendedName>
        <fullName evidence="11">Glycoprotein hormone alpha-2</fullName>
    </recommendedName>
    <alternativeName>
        <fullName evidence="13">Putative secreted protein Zsig51</fullName>
    </alternativeName>
    <alternativeName>
        <fullName evidence="12">Thyrostimulin subunit alpha</fullName>
    </alternativeName>
</protein>
<evidence type="ECO:0000256" key="5">
    <source>
        <dbReference type="ARBA" id="ARBA00022702"/>
    </source>
</evidence>
<evidence type="ECO:0000256" key="3">
    <source>
        <dbReference type="ARBA" id="ARBA00009128"/>
    </source>
</evidence>
<dbReference type="InterPro" id="IPR027816">
    <property type="entry name" value="MAJIN"/>
</dbReference>
<comment type="subcellular location">
    <subcellularLocation>
        <location evidence="2">Secreted</location>
    </subcellularLocation>
</comment>
<evidence type="ECO:0000256" key="11">
    <source>
        <dbReference type="ARBA" id="ARBA00068352"/>
    </source>
</evidence>
<feature type="domain" description="CTCK" evidence="16">
    <location>
        <begin position="385"/>
        <end position="479"/>
    </location>
</feature>
<evidence type="ECO:0000256" key="10">
    <source>
        <dbReference type="ARBA" id="ARBA00061732"/>
    </source>
</evidence>
<dbReference type="FunFam" id="2.10.90.10:FF:000027">
    <property type="entry name" value="Glycoprotein hormone alpha 2"/>
    <property type="match status" value="1"/>
</dbReference>
<accession>A0A4U1EIW1</accession>
<comment type="subunit">
    <text evidence="10">Heterodimer with GPHB5; this heterodimer interacts with thyroid-stimulating hormone receptor (TSHR), and hence stimulates cAMP production.</text>
</comment>
<evidence type="ECO:0000256" key="9">
    <source>
        <dbReference type="ARBA" id="ARBA00054562"/>
    </source>
</evidence>
<dbReference type="Pfam" id="PF15077">
    <property type="entry name" value="MAJIN"/>
    <property type="match status" value="1"/>
</dbReference>
<feature type="region of interest" description="Disordered" evidence="15">
    <location>
        <begin position="215"/>
        <end position="309"/>
    </location>
</feature>
<evidence type="ECO:0000313" key="17">
    <source>
        <dbReference type="EMBL" id="TKC36259.1"/>
    </source>
</evidence>
<comment type="caution">
    <text evidence="17">The sequence shown here is derived from an EMBL/GenBank/DDBJ whole genome shotgun (WGS) entry which is preliminary data.</text>
</comment>
<evidence type="ECO:0000256" key="13">
    <source>
        <dbReference type="ARBA" id="ARBA00083999"/>
    </source>
</evidence>
<dbReference type="AlphaFoldDB" id="A0A4U1EIW1"/>
<dbReference type="Proteomes" id="UP000308365">
    <property type="component" value="Unassembled WGS sequence"/>
</dbReference>
<evidence type="ECO:0000256" key="2">
    <source>
        <dbReference type="ARBA" id="ARBA00004613"/>
    </source>
</evidence>
<evidence type="ECO:0000313" key="18">
    <source>
        <dbReference type="Proteomes" id="UP000308365"/>
    </source>
</evidence>
<gene>
    <name evidence="17" type="ORF">EI555_000799</name>
</gene>
<keyword evidence="6" id="KW-0732">Signal</keyword>